<evidence type="ECO:0000259" key="4">
    <source>
        <dbReference type="PROSITE" id="PS51841"/>
    </source>
</evidence>
<dbReference type="InterPro" id="IPR036116">
    <property type="entry name" value="FN3_sf"/>
</dbReference>
<feature type="domain" description="LTD" evidence="4">
    <location>
        <begin position="319"/>
        <end position="523"/>
    </location>
</feature>
<evidence type="ECO:0000256" key="2">
    <source>
        <dbReference type="SAM" id="SignalP"/>
    </source>
</evidence>
<gene>
    <name evidence="5" type="ORF">A2V68_00235</name>
</gene>
<evidence type="ECO:0008006" key="7">
    <source>
        <dbReference type="Google" id="ProtNLM"/>
    </source>
</evidence>
<feature type="signal peptide" evidence="2">
    <location>
        <begin position="1"/>
        <end position="27"/>
    </location>
</feature>
<protein>
    <recommendedName>
        <fullName evidence="7">LTD domain-containing protein</fullName>
    </recommendedName>
</protein>
<feature type="transmembrane region" description="Helical" evidence="1">
    <location>
        <begin position="731"/>
        <end position="749"/>
    </location>
</feature>
<keyword evidence="1" id="KW-0812">Transmembrane</keyword>
<evidence type="ECO:0000256" key="1">
    <source>
        <dbReference type="SAM" id="Phobius"/>
    </source>
</evidence>
<feature type="domain" description="LTD" evidence="4">
    <location>
        <begin position="558"/>
        <end position="679"/>
    </location>
</feature>
<feature type="domain" description="Fibronectin type-III" evidence="3">
    <location>
        <begin position="472"/>
        <end position="568"/>
    </location>
</feature>
<dbReference type="Gene3D" id="2.60.40.1260">
    <property type="entry name" value="Lamin Tail domain"/>
    <property type="match status" value="2"/>
</dbReference>
<dbReference type="AlphaFoldDB" id="A0A1F4NS50"/>
<proteinExistence type="predicted"/>
<dbReference type="InterPro" id="IPR001322">
    <property type="entry name" value="Lamin_tail_dom"/>
</dbReference>
<dbReference type="SUPFAM" id="SSF49265">
    <property type="entry name" value="Fibronectin type III"/>
    <property type="match status" value="1"/>
</dbReference>
<dbReference type="Pfam" id="PF00932">
    <property type="entry name" value="LTD"/>
    <property type="match status" value="3"/>
</dbReference>
<evidence type="ECO:0000259" key="3">
    <source>
        <dbReference type="PROSITE" id="PS50853"/>
    </source>
</evidence>
<organism evidence="5 6">
    <name type="scientific">candidate division Kazan bacterium RBG_13_50_9</name>
    <dbReference type="NCBI Taxonomy" id="1798535"/>
    <lineage>
        <taxon>Bacteria</taxon>
        <taxon>Bacteria division Kazan-3B-28</taxon>
    </lineage>
</organism>
<keyword evidence="1" id="KW-1133">Transmembrane helix</keyword>
<dbReference type="PROSITE" id="PS51841">
    <property type="entry name" value="LTD"/>
    <property type="match status" value="3"/>
</dbReference>
<dbReference type="SMART" id="SM00060">
    <property type="entry name" value="FN3"/>
    <property type="match status" value="1"/>
</dbReference>
<name>A0A1F4NS50_UNCK3</name>
<keyword evidence="1" id="KW-0472">Membrane</keyword>
<evidence type="ECO:0000313" key="5">
    <source>
        <dbReference type="EMBL" id="OGB74196.1"/>
    </source>
</evidence>
<dbReference type="Gene3D" id="2.60.40.10">
    <property type="entry name" value="Immunoglobulins"/>
    <property type="match status" value="2"/>
</dbReference>
<dbReference type="CDD" id="cd00063">
    <property type="entry name" value="FN3"/>
    <property type="match status" value="1"/>
</dbReference>
<feature type="chain" id="PRO_5009512972" description="LTD domain-containing protein" evidence="2">
    <location>
        <begin position="28"/>
        <end position="757"/>
    </location>
</feature>
<dbReference type="SUPFAM" id="SSF74853">
    <property type="entry name" value="Lamin A/C globular tail domain"/>
    <property type="match status" value="3"/>
</dbReference>
<sequence length="757" mass="81552">MWGGRFGIWASITLLALLASAASISKAEGETPPVIINEMAWAGSSASSQDEWVELRNNTDEDIDLTGWQLTKDTSGDGSGEALIVEITENTLDPLANAIPGGGYFLIANNGPEHDFGDGKLSVLNIQPNYVDSGMTLSNSNLLIKLYSGEWNSEAELVDTAGDGGTPLSGSNSAKTSMERNAEYGLGNLPENWHEATIATNLDDGVFDQATPGALNSSPSLPAPVVQTVSPNAAETGTTLEIEEITGNNFATEGVTTVQLQRGTHTLTANNVHVASSTVIDTASISLIGAEVGRWDLTVINPDGQAGLLTNAIEITAAEEPEEDVTYSDKIAISEVYPRPDTSSNDEFIELHNTGTASINLKGWRLDDQHPGGSAEYTIGQDLIIEAGRYLSLNKPETHISLNDSGDYVRLIQPDGNVLRETPNYGSAIKGRSYAFIGNQWQRTARVTRNQANILELPDDEAAEDTEEAEDIKLSLDFDDLTSTSVILTWGVKPTVALTNIRVYRSDQEEEIGEIMTTITVGDWEYLVTGLIPDTDYFFTVSASYHGQTVKSNQIEVTTASEAVTNPGEAGQIRITEMLPNPSAGDEEFIELYNATGATINIAGWRLADASGKSYTINALDLPPISITAQEVGTVLIPAGQYVLLEQGITGIHLNNSGGEELYLFDTEDNLIDAISYDSSAKKGFAYVLAPNDKWFWSEESTPGEANDVSFAGVLDDAGEYLTSSGPANKWGWASLISWFFAGIMFTLMKRHENLHY</sequence>
<dbReference type="PROSITE" id="PS50853">
    <property type="entry name" value="FN3"/>
    <property type="match status" value="1"/>
</dbReference>
<dbReference type="InterPro" id="IPR013783">
    <property type="entry name" value="Ig-like_fold"/>
</dbReference>
<feature type="domain" description="LTD" evidence="4">
    <location>
        <begin position="22"/>
        <end position="167"/>
    </location>
</feature>
<dbReference type="Pfam" id="PF00041">
    <property type="entry name" value="fn3"/>
    <property type="match status" value="1"/>
</dbReference>
<dbReference type="InterPro" id="IPR036415">
    <property type="entry name" value="Lamin_tail_dom_sf"/>
</dbReference>
<accession>A0A1F4NS50</accession>
<comment type="caution">
    <text evidence="5">The sequence shown here is derived from an EMBL/GenBank/DDBJ whole genome shotgun (WGS) entry which is preliminary data.</text>
</comment>
<dbReference type="STRING" id="1798535.A2V68_00235"/>
<keyword evidence="2" id="KW-0732">Signal</keyword>
<dbReference type="EMBL" id="META01000003">
    <property type="protein sequence ID" value="OGB74196.1"/>
    <property type="molecule type" value="Genomic_DNA"/>
</dbReference>
<dbReference type="InterPro" id="IPR003961">
    <property type="entry name" value="FN3_dom"/>
</dbReference>
<dbReference type="Proteomes" id="UP000176651">
    <property type="component" value="Unassembled WGS sequence"/>
</dbReference>
<reference evidence="5 6" key="1">
    <citation type="journal article" date="2016" name="Nat. Commun.">
        <title>Thousands of microbial genomes shed light on interconnected biogeochemical processes in an aquifer system.</title>
        <authorList>
            <person name="Anantharaman K."/>
            <person name="Brown C.T."/>
            <person name="Hug L.A."/>
            <person name="Sharon I."/>
            <person name="Castelle C.J."/>
            <person name="Probst A.J."/>
            <person name="Thomas B.C."/>
            <person name="Singh A."/>
            <person name="Wilkins M.J."/>
            <person name="Karaoz U."/>
            <person name="Brodie E.L."/>
            <person name="Williams K.H."/>
            <person name="Hubbard S.S."/>
            <person name="Banfield J.F."/>
        </authorList>
    </citation>
    <scope>NUCLEOTIDE SEQUENCE [LARGE SCALE GENOMIC DNA]</scope>
</reference>
<evidence type="ECO:0000313" key="6">
    <source>
        <dbReference type="Proteomes" id="UP000176651"/>
    </source>
</evidence>